<dbReference type="SUPFAM" id="SSF52266">
    <property type="entry name" value="SGNH hydrolase"/>
    <property type="match status" value="1"/>
</dbReference>
<evidence type="ECO:0000256" key="1">
    <source>
        <dbReference type="SAM" id="SignalP"/>
    </source>
</evidence>
<feature type="signal peptide" evidence="1">
    <location>
        <begin position="1"/>
        <end position="18"/>
    </location>
</feature>
<dbReference type="RefSeq" id="WP_171330025.1">
    <property type="nucleotide sequence ID" value="NZ_CAWPOP010000007.1"/>
</dbReference>
<dbReference type="InterPro" id="IPR050592">
    <property type="entry name" value="GDSL_lipolytic_enzyme"/>
</dbReference>
<gene>
    <name evidence="2" type="ORF">F0234_17320</name>
</gene>
<dbReference type="Pfam" id="PF00657">
    <property type="entry name" value="Lipase_GDSL"/>
    <property type="match status" value="1"/>
</dbReference>
<reference evidence="2 3" key="1">
    <citation type="submission" date="2019-09" db="EMBL/GenBank/DDBJ databases">
        <title>Draft genome sequencing and comparative genomics of hatchery-associated Vibrios.</title>
        <authorList>
            <person name="Kehlet-Delgado H."/>
            <person name="Mueller R.S."/>
        </authorList>
    </citation>
    <scope>NUCLEOTIDE SEQUENCE [LARGE SCALE GENOMIC DNA]</scope>
    <source>
        <strain evidence="2 3">99-70-13A3</strain>
    </source>
</reference>
<comment type="caution">
    <text evidence="2">The sequence shown here is derived from an EMBL/GenBank/DDBJ whole genome shotgun (WGS) entry which is preliminary data.</text>
</comment>
<dbReference type="PANTHER" id="PTHR45642">
    <property type="entry name" value="GDSL ESTERASE/LIPASE EXL3"/>
    <property type="match status" value="1"/>
</dbReference>
<evidence type="ECO:0000313" key="3">
    <source>
        <dbReference type="Proteomes" id="UP000519158"/>
    </source>
</evidence>
<name>A0A7Y4G1C6_VIBSP</name>
<dbReference type="InterPro" id="IPR036514">
    <property type="entry name" value="SGNH_hydro_sf"/>
</dbReference>
<evidence type="ECO:0000313" key="2">
    <source>
        <dbReference type="EMBL" id="NOJ14525.1"/>
    </source>
</evidence>
<dbReference type="Proteomes" id="UP000519158">
    <property type="component" value="Unassembled WGS sequence"/>
</dbReference>
<dbReference type="GO" id="GO:0016788">
    <property type="term" value="F:hydrolase activity, acting on ester bonds"/>
    <property type="evidence" value="ECO:0007669"/>
    <property type="project" value="InterPro"/>
</dbReference>
<keyword evidence="1" id="KW-0732">Signal</keyword>
<dbReference type="InterPro" id="IPR001087">
    <property type="entry name" value="GDSL"/>
</dbReference>
<proteinExistence type="predicted"/>
<feature type="chain" id="PRO_5030620449" evidence="1">
    <location>
        <begin position="19"/>
        <end position="415"/>
    </location>
</feature>
<dbReference type="CDD" id="cd01846">
    <property type="entry name" value="fatty_acyltransferase_like"/>
    <property type="match status" value="1"/>
</dbReference>
<protein>
    <submittedName>
        <fullName evidence="2">SGNH/GDSL hydrolase family protein</fullName>
    </submittedName>
</protein>
<dbReference type="AlphaFoldDB" id="A0A7Y4G1C6"/>
<accession>A0A7Y4G1C6</accession>
<sequence>MKNTALILALSIPFGAHAAEDSIPTPESITSAQVLKTQGEQTYSYVRCWYRTDASHDSSATDWQWARKENGNYYIINGYWWSSVSFKNMFYSDAPQSEIKQRCEKTLDIQHDVADITYFAADNRFSYNHSIWTNDNAVQANTINRIVTFGDSLSDTGNLFNGSQWAFPNANSWFLGHFSNGLVWTEYLAKAKDLPLYNWAVGGAAGTNQYVALTGVYDQVTSYLTYMKVAKNYRPENSLFTLEFGLNDFMNYDREVADVKADFGSALIRLTESGASNILLFTLPDATKAPQFKYSTEQEIIKVRGKILEINQFIKAQAKYYQSQGKNVVLFDASALFASITDNPEQHGFRNASDACLDLNRSSAADYLRSHSLTNDCATYGSDSYVFWGVTHPTTATHKYIADHILAYSFSTFNF</sequence>
<dbReference type="PANTHER" id="PTHR45642:SF141">
    <property type="entry name" value="SECRETED EFFECTOR PROTEIN SSEJ"/>
    <property type="match status" value="1"/>
</dbReference>
<organism evidence="2 3">
    <name type="scientific">Vibrio splendidus</name>
    <dbReference type="NCBI Taxonomy" id="29497"/>
    <lineage>
        <taxon>Bacteria</taxon>
        <taxon>Pseudomonadati</taxon>
        <taxon>Pseudomonadota</taxon>
        <taxon>Gammaproteobacteria</taxon>
        <taxon>Vibrionales</taxon>
        <taxon>Vibrionaceae</taxon>
        <taxon>Vibrio</taxon>
    </lineage>
</organism>
<dbReference type="EMBL" id="VTXL01000015">
    <property type="protein sequence ID" value="NOJ14525.1"/>
    <property type="molecule type" value="Genomic_DNA"/>
</dbReference>
<dbReference type="Gene3D" id="3.40.50.1110">
    <property type="entry name" value="SGNH hydrolase"/>
    <property type="match status" value="1"/>
</dbReference>
<keyword evidence="2" id="KW-0378">Hydrolase</keyword>